<protein>
    <submittedName>
        <fullName evidence="2">Uncharacterized protein</fullName>
    </submittedName>
</protein>
<evidence type="ECO:0000313" key="3">
    <source>
        <dbReference type="Proteomes" id="UP000799779"/>
    </source>
</evidence>
<accession>A0A6A5W5R0</accession>
<gene>
    <name evidence="2" type="ORF">P154DRAFT_323396</name>
</gene>
<keyword evidence="3" id="KW-1185">Reference proteome</keyword>
<evidence type="ECO:0000256" key="1">
    <source>
        <dbReference type="SAM" id="Phobius"/>
    </source>
</evidence>
<reference evidence="2" key="1">
    <citation type="journal article" date="2020" name="Stud. Mycol.">
        <title>101 Dothideomycetes genomes: a test case for predicting lifestyles and emergence of pathogens.</title>
        <authorList>
            <person name="Haridas S."/>
            <person name="Albert R."/>
            <person name="Binder M."/>
            <person name="Bloem J."/>
            <person name="Labutti K."/>
            <person name="Salamov A."/>
            <person name="Andreopoulos B."/>
            <person name="Baker S."/>
            <person name="Barry K."/>
            <person name="Bills G."/>
            <person name="Bluhm B."/>
            <person name="Cannon C."/>
            <person name="Castanera R."/>
            <person name="Culley D."/>
            <person name="Daum C."/>
            <person name="Ezra D."/>
            <person name="Gonzalez J."/>
            <person name="Henrissat B."/>
            <person name="Kuo A."/>
            <person name="Liang C."/>
            <person name="Lipzen A."/>
            <person name="Lutzoni F."/>
            <person name="Magnuson J."/>
            <person name="Mondo S."/>
            <person name="Nolan M."/>
            <person name="Ohm R."/>
            <person name="Pangilinan J."/>
            <person name="Park H.-J."/>
            <person name="Ramirez L."/>
            <person name="Alfaro M."/>
            <person name="Sun H."/>
            <person name="Tritt A."/>
            <person name="Yoshinaga Y."/>
            <person name="Zwiers L.-H."/>
            <person name="Turgeon B."/>
            <person name="Goodwin S."/>
            <person name="Spatafora J."/>
            <person name="Crous P."/>
            <person name="Grigoriev I."/>
        </authorList>
    </citation>
    <scope>NUCLEOTIDE SEQUENCE</scope>
    <source>
        <strain evidence="2">CBS 123094</strain>
    </source>
</reference>
<sequence>MCLRTHLTMRLRERHPGNISGEHRSVLELAEAMRYELDLQDVDVSATREKQLNEQVNKNLKGGAISYSCSAAKPRTYSIRKGLGDWFRREKWWFSAISITSVACSTLWMSGTVAFWIWTFGLWIGQFWAFCICTTIGSRVLMIVLWCVAFVIIALPVTAVVAR</sequence>
<organism evidence="2 3">
    <name type="scientific">Amniculicola lignicola CBS 123094</name>
    <dbReference type="NCBI Taxonomy" id="1392246"/>
    <lineage>
        <taxon>Eukaryota</taxon>
        <taxon>Fungi</taxon>
        <taxon>Dikarya</taxon>
        <taxon>Ascomycota</taxon>
        <taxon>Pezizomycotina</taxon>
        <taxon>Dothideomycetes</taxon>
        <taxon>Pleosporomycetidae</taxon>
        <taxon>Pleosporales</taxon>
        <taxon>Amniculicolaceae</taxon>
        <taxon>Amniculicola</taxon>
    </lineage>
</organism>
<dbReference type="Proteomes" id="UP000799779">
    <property type="component" value="Unassembled WGS sequence"/>
</dbReference>
<proteinExistence type="predicted"/>
<dbReference type="AlphaFoldDB" id="A0A6A5W5R0"/>
<keyword evidence="1" id="KW-0812">Transmembrane</keyword>
<dbReference type="EMBL" id="ML977628">
    <property type="protein sequence ID" value="KAF1996169.1"/>
    <property type="molecule type" value="Genomic_DNA"/>
</dbReference>
<keyword evidence="1" id="KW-0472">Membrane</keyword>
<evidence type="ECO:0000313" key="2">
    <source>
        <dbReference type="EMBL" id="KAF1996169.1"/>
    </source>
</evidence>
<keyword evidence="1" id="KW-1133">Transmembrane helix</keyword>
<dbReference type="OrthoDB" id="3903561at2759"/>
<feature type="transmembrane region" description="Helical" evidence="1">
    <location>
        <begin position="140"/>
        <end position="162"/>
    </location>
</feature>
<name>A0A6A5W5R0_9PLEO</name>
<feature type="transmembrane region" description="Helical" evidence="1">
    <location>
        <begin position="115"/>
        <end position="133"/>
    </location>
</feature>
<feature type="transmembrane region" description="Helical" evidence="1">
    <location>
        <begin position="92"/>
        <end position="109"/>
    </location>
</feature>